<gene>
    <name evidence="1" type="ORF">M8744_01220</name>
</gene>
<proteinExistence type="predicted"/>
<protein>
    <submittedName>
        <fullName evidence="1">Periplasmic heavy metal sensor</fullName>
    </submittedName>
</protein>
<name>A0ACC5ZR02_9RHOB</name>
<dbReference type="Proteomes" id="UP001203036">
    <property type="component" value="Unassembled WGS sequence"/>
</dbReference>
<evidence type="ECO:0000313" key="1">
    <source>
        <dbReference type="EMBL" id="MCM2560753.1"/>
    </source>
</evidence>
<keyword evidence="2" id="KW-1185">Reference proteome</keyword>
<organism evidence="1 2">
    <name type="scientific">Lutimaribacter degradans</name>
    <dbReference type="NCBI Taxonomy" id="2945989"/>
    <lineage>
        <taxon>Bacteria</taxon>
        <taxon>Pseudomonadati</taxon>
        <taxon>Pseudomonadota</taxon>
        <taxon>Alphaproteobacteria</taxon>
        <taxon>Rhodobacterales</taxon>
        <taxon>Roseobacteraceae</taxon>
        <taxon>Lutimaribacter</taxon>
    </lineage>
</organism>
<accession>A0ACC5ZR02</accession>
<comment type="caution">
    <text evidence="1">The sequence shown here is derived from an EMBL/GenBank/DDBJ whole genome shotgun (WGS) entry which is preliminary data.</text>
</comment>
<sequence>MGKTETSTPPPRMKAWLRGVLLASLALNLAVAGVVAGMIWRHGVPDEGRHAPRSDRVTVAYIRALSPEDKRAIRDEMRAQLPGRDALRERMQDSFDTVLDSLRADPFDRDALARQMEAQFSIGADTRRLARALMLDRLEAMSTADRRAFADRVEQELEAMSHHGKSR</sequence>
<dbReference type="EMBL" id="JAMQGO010000001">
    <property type="protein sequence ID" value="MCM2560753.1"/>
    <property type="molecule type" value="Genomic_DNA"/>
</dbReference>
<evidence type="ECO:0000313" key="2">
    <source>
        <dbReference type="Proteomes" id="UP001203036"/>
    </source>
</evidence>
<reference evidence="1" key="1">
    <citation type="submission" date="2022-06" db="EMBL/GenBank/DDBJ databases">
        <title>Lutimaribacter sp. EGI FJ00013, a novel bacterium isolated from a salt lake sediment enrichment.</title>
        <authorList>
            <person name="Gao L."/>
            <person name="Fang B.-Z."/>
            <person name="Li W.-J."/>
        </authorList>
    </citation>
    <scope>NUCLEOTIDE SEQUENCE</scope>
    <source>
        <strain evidence="1">EGI FJ00013</strain>
    </source>
</reference>